<dbReference type="GO" id="GO:0005741">
    <property type="term" value="C:mitochondrial outer membrane"/>
    <property type="evidence" value="ECO:0007669"/>
    <property type="project" value="UniProtKB-SubCell"/>
</dbReference>
<keyword evidence="5" id="KW-0378">Hydrolase</keyword>
<dbReference type="SMART" id="SM00855">
    <property type="entry name" value="PGAM"/>
    <property type="match status" value="1"/>
</dbReference>
<dbReference type="STRING" id="103827.A0A0N5D6T3"/>
<dbReference type="PANTHER" id="PTHR20935:SF0">
    <property type="entry name" value="SERINE_THREONINE-PROTEIN PHOSPHATASE PGAM5, MITOCHONDRIAL"/>
    <property type="match status" value="1"/>
</dbReference>
<dbReference type="OrthoDB" id="2118094at2759"/>
<name>A0A0N5D6T3_THECL</name>
<dbReference type="InterPro" id="IPR051021">
    <property type="entry name" value="Mito_Ser/Thr_phosphatase"/>
</dbReference>
<dbReference type="AlphaFoldDB" id="A0A0N5D6T3"/>
<reference evidence="14" key="1">
    <citation type="submission" date="2017-02" db="UniProtKB">
        <authorList>
            <consortium name="WormBaseParasite"/>
        </authorList>
    </citation>
    <scope>IDENTIFICATION</scope>
</reference>
<evidence type="ECO:0000256" key="7">
    <source>
        <dbReference type="ARBA" id="ARBA00040722"/>
    </source>
</evidence>
<organism evidence="14">
    <name type="scientific">Thelazia callipaeda</name>
    <name type="common">Oriental eyeworm</name>
    <name type="synonym">Parasitic nematode</name>
    <dbReference type="NCBI Taxonomy" id="103827"/>
    <lineage>
        <taxon>Eukaryota</taxon>
        <taxon>Metazoa</taxon>
        <taxon>Ecdysozoa</taxon>
        <taxon>Nematoda</taxon>
        <taxon>Chromadorea</taxon>
        <taxon>Rhabditida</taxon>
        <taxon>Spirurina</taxon>
        <taxon>Spiruromorpha</taxon>
        <taxon>Thelazioidea</taxon>
        <taxon>Thelaziidae</taxon>
        <taxon>Thelazia</taxon>
    </lineage>
</organism>
<dbReference type="InterPro" id="IPR029033">
    <property type="entry name" value="His_PPase_superfam"/>
</dbReference>
<evidence type="ECO:0000256" key="11">
    <source>
        <dbReference type="PIRSR" id="PIRSR613078-2"/>
    </source>
</evidence>
<keyword evidence="4" id="KW-0496">Mitochondrion</keyword>
<dbReference type="Pfam" id="PF00300">
    <property type="entry name" value="His_Phos_1"/>
    <property type="match status" value="2"/>
</dbReference>
<feature type="binding site" evidence="11">
    <location>
        <position position="159"/>
    </location>
    <ligand>
        <name>substrate</name>
    </ligand>
</feature>
<gene>
    <name evidence="12" type="ORF">TCLT_LOCUS8742</name>
</gene>
<dbReference type="EC" id="3.1.3.16" evidence="3"/>
<keyword evidence="4" id="KW-0472">Membrane</keyword>
<dbReference type="InterPro" id="IPR013078">
    <property type="entry name" value="His_Pase_superF_clade-1"/>
</dbReference>
<reference evidence="12 13" key="2">
    <citation type="submission" date="2018-11" db="EMBL/GenBank/DDBJ databases">
        <authorList>
            <consortium name="Pathogen Informatics"/>
        </authorList>
    </citation>
    <scope>NUCLEOTIDE SEQUENCE [LARGE SCALE GENOMIC DNA]</scope>
</reference>
<evidence type="ECO:0000256" key="8">
    <source>
        <dbReference type="ARBA" id="ARBA00042520"/>
    </source>
</evidence>
<keyword evidence="4" id="KW-1000">Mitochondrion outer membrane</keyword>
<evidence type="ECO:0000256" key="6">
    <source>
        <dbReference type="ARBA" id="ARBA00039765"/>
    </source>
</evidence>
<evidence type="ECO:0000256" key="4">
    <source>
        <dbReference type="ARBA" id="ARBA00022787"/>
    </source>
</evidence>
<evidence type="ECO:0000256" key="5">
    <source>
        <dbReference type="ARBA" id="ARBA00022801"/>
    </source>
</evidence>
<dbReference type="WBParaSite" id="TCLT_0000875301-mRNA-1">
    <property type="protein sequence ID" value="TCLT_0000875301-mRNA-1"/>
    <property type="gene ID" value="TCLT_0000875301"/>
</dbReference>
<dbReference type="Gene3D" id="3.40.50.1240">
    <property type="entry name" value="Phosphoglycerate mutase-like"/>
    <property type="match status" value="1"/>
</dbReference>
<sequence length="285" mass="32258">MSFSRFSALALSVMAGGAYYSWWDKFSLKSVNNVERCQRFLEKGRCSDVSSPSSFFSIHPSPLTEWDYNWDNREPIHVVDPVAYEEADSVGRVNMLKEATPIAKRNIILIRHGQYVTDKGSPNFLSLTPLGKEQAKRVGERLASSGLKFDSMVMSTMKRAEETANLILNKLPPISTKSDPLLEEGAPFPPEPPCKHWRSRIEAAFRKYIHRASEQQTKDSWELIVCHANVIRYFVCRALQFPPEGWLRIALGHCSLTWLVVYPDGIVSVKSLGDIGHLPKDQVSF</sequence>
<dbReference type="GO" id="GO:0004722">
    <property type="term" value="F:protein serine/threonine phosphatase activity"/>
    <property type="evidence" value="ECO:0007669"/>
    <property type="project" value="UniProtKB-EC"/>
</dbReference>
<evidence type="ECO:0000256" key="3">
    <source>
        <dbReference type="ARBA" id="ARBA00013081"/>
    </source>
</evidence>
<dbReference type="OMA" id="MPMEMIT"/>
<comment type="catalytic activity">
    <reaction evidence="9">
        <text>O-phospho-L-seryl-[protein] + H2O = L-seryl-[protein] + phosphate</text>
        <dbReference type="Rhea" id="RHEA:20629"/>
        <dbReference type="Rhea" id="RHEA-COMP:9863"/>
        <dbReference type="Rhea" id="RHEA-COMP:11604"/>
        <dbReference type="ChEBI" id="CHEBI:15377"/>
        <dbReference type="ChEBI" id="CHEBI:29999"/>
        <dbReference type="ChEBI" id="CHEBI:43474"/>
        <dbReference type="ChEBI" id="CHEBI:83421"/>
        <dbReference type="EC" id="3.1.3.16"/>
    </reaction>
</comment>
<proteinExistence type="inferred from homology"/>
<evidence type="ECO:0000256" key="9">
    <source>
        <dbReference type="ARBA" id="ARBA00047761"/>
    </source>
</evidence>
<keyword evidence="13" id="KW-1185">Reference proteome</keyword>
<dbReference type="PANTHER" id="PTHR20935">
    <property type="entry name" value="PHOSPHOGLYCERATE MUTASE-RELATED"/>
    <property type="match status" value="1"/>
</dbReference>
<dbReference type="Proteomes" id="UP000276776">
    <property type="component" value="Unassembled WGS sequence"/>
</dbReference>
<evidence type="ECO:0000256" key="1">
    <source>
        <dbReference type="ARBA" id="ARBA00004294"/>
    </source>
</evidence>
<dbReference type="SUPFAM" id="SSF53254">
    <property type="entry name" value="Phosphoglycerate mutase-like"/>
    <property type="match status" value="1"/>
</dbReference>
<evidence type="ECO:0000313" key="14">
    <source>
        <dbReference type="WBParaSite" id="TCLT_0000875301-mRNA-1"/>
    </source>
</evidence>
<evidence type="ECO:0000256" key="10">
    <source>
        <dbReference type="ARBA" id="ARBA00048336"/>
    </source>
</evidence>
<comment type="catalytic activity">
    <reaction evidence="10">
        <text>O-phospho-L-threonyl-[protein] + H2O = L-threonyl-[protein] + phosphate</text>
        <dbReference type="Rhea" id="RHEA:47004"/>
        <dbReference type="Rhea" id="RHEA-COMP:11060"/>
        <dbReference type="Rhea" id="RHEA-COMP:11605"/>
        <dbReference type="ChEBI" id="CHEBI:15377"/>
        <dbReference type="ChEBI" id="CHEBI:30013"/>
        <dbReference type="ChEBI" id="CHEBI:43474"/>
        <dbReference type="ChEBI" id="CHEBI:61977"/>
        <dbReference type="EC" id="3.1.3.16"/>
    </reaction>
</comment>
<comment type="subcellular location">
    <subcellularLocation>
        <location evidence="1">Mitochondrion outer membrane</location>
    </subcellularLocation>
</comment>
<dbReference type="CDD" id="cd07067">
    <property type="entry name" value="HP_PGM_like"/>
    <property type="match status" value="1"/>
</dbReference>
<comment type="similarity">
    <text evidence="2">Belongs to the phosphoglycerate mutase family. BPG-dependent PGAM subfamily.</text>
</comment>
<protein>
    <recommendedName>
        <fullName evidence="6">Serine/threonine-protein phosphatase PGAM5, mitochondrial</fullName>
        <ecNumber evidence="3">3.1.3.16</ecNumber>
    </recommendedName>
    <alternativeName>
        <fullName evidence="8">Phosphoglycerate mutase family member 5 homolog</fullName>
    </alternativeName>
    <alternativeName>
        <fullName evidence="7">Serine/threonine-protein phosphatase Pgam5, mitochondrial</fullName>
    </alternativeName>
</protein>
<dbReference type="GO" id="GO:0090141">
    <property type="term" value="P:positive regulation of mitochondrial fission"/>
    <property type="evidence" value="ECO:0007669"/>
    <property type="project" value="TreeGrafter"/>
</dbReference>
<evidence type="ECO:0000313" key="13">
    <source>
        <dbReference type="Proteomes" id="UP000276776"/>
    </source>
</evidence>
<accession>A0A0N5D6T3</accession>
<evidence type="ECO:0000313" key="12">
    <source>
        <dbReference type="EMBL" id="VDN06323.1"/>
    </source>
</evidence>
<dbReference type="EMBL" id="UYYF01004676">
    <property type="protein sequence ID" value="VDN06323.1"/>
    <property type="molecule type" value="Genomic_DNA"/>
</dbReference>
<evidence type="ECO:0000256" key="2">
    <source>
        <dbReference type="ARBA" id="ARBA00006717"/>
    </source>
</evidence>